<feature type="transmembrane region" description="Helical" evidence="1">
    <location>
        <begin position="20"/>
        <end position="39"/>
    </location>
</feature>
<organism evidence="2">
    <name type="scientific">Spironucleus salmonicida</name>
    <dbReference type="NCBI Taxonomy" id="348837"/>
    <lineage>
        <taxon>Eukaryota</taxon>
        <taxon>Metamonada</taxon>
        <taxon>Diplomonadida</taxon>
        <taxon>Hexamitidae</taxon>
        <taxon>Hexamitinae</taxon>
        <taxon>Spironucleus</taxon>
    </lineage>
</organism>
<reference evidence="2 3" key="1">
    <citation type="journal article" date="2014" name="PLoS Genet.">
        <title>The Genome of Spironucleus salmonicida Highlights a Fish Pathogen Adapted to Fluctuating Environments.</title>
        <authorList>
            <person name="Xu F."/>
            <person name="Jerlstrom-Hultqvist J."/>
            <person name="Einarsson E."/>
            <person name="Astvaldsson A."/>
            <person name="Svard S.G."/>
            <person name="Andersson J.O."/>
        </authorList>
    </citation>
    <scope>NUCLEOTIDE SEQUENCE</scope>
    <source>
        <strain evidence="3">ATCC 50377</strain>
    </source>
</reference>
<feature type="transmembrane region" description="Helical" evidence="1">
    <location>
        <begin position="90"/>
        <end position="114"/>
    </location>
</feature>
<evidence type="ECO:0000313" key="4">
    <source>
        <dbReference type="Proteomes" id="UP000018208"/>
    </source>
</evidence>
<feature type="transmembrane region" description="Helical" evidence="1">
    <location>
        <begin position="59"/>
        <end position="78"/>
    </location>
</feature>
<evidence type="ECO:0000256" key="1">
    <source>
        <dbReference type="SAM" id="Phobius"/>
    </source>
</evidence>
<feature type="transmembrane region" description="Helical" evidence="1">
    <location>
        <begin position="162"/>
        <end position="184"/>
    </location>
</feature>
<evidence type="ECO:0000313" key="2">
    <source>
        <dbReference type="EMBL" id="EST46306.1"/>
    </source>
</evidence>
<gene>
    <name evidence="2" type="ORF">SS50377_13693</name>
    <name evidence="3" type="ORF">SS50377_23205</name>
</gene>
<evidence type="ECO:0000313" key="3">
    <source>
        <dbReference type="EMBL" id="KAH0575570.1"/>
    </source>
</evidence>
<name>V6LRI2_9EUKA</name>
<protein>
    <submittedName>
        <fullName evidence="2">Transmembrane domain-containing protein</fullName>
    </submittedName>
</protein>
<keyword evidence="4" id="KW-1185">Reference proteome</keyword>
<keyword evidence="1 2" id="KW-0812">Transmembrane</keyword>
<dbReference type="EMBL" id="KI546078">
    <property type="protein sequence ID" value="EST46306.1"/>
    <property type="molecule type" value="Genomic_DNA"/>
</dbReference>
<dbReference type="AlphaFoldDB" id="V6LRI2"/>
<sequence>MSHPVYTRVTLMIPSLDRVGAFPCMIILSTSLLIYVLALQDWFPAFEYLFNDQAQMPPSAITAITIMSLPCSLLFLFIVGQIRQRRNLKFFNFGSILHFITFLLSFFSGILYFITHLEESFHYLQILIGSVDQINQLQEVLKTLLNNNFVKNLQSNSTLNTILLYCGGYSFLLQFFVAMIVATFSCSKFGERKLVVYIRDSDFKYTVVVENSAIKKQMKLLRKEKGKN</sequence>
<proteinExistence type="predicted"/>
<keyword evidence="1" id="KW-0472">Membrane</keyword>
<keyword evidence="1" id="KW-1133">Transmembrane helix</keyword>
<accession>V6LRI2</accession>
<reference evidence="3" key="2">
    <citation type="submission" date="2020-12" db="EMBL/GenBank/DDBJ databases">
        <title>New Spironucleus salmonicida genome in near-complete chromosomes.</title>
        <authorList>
            <person name="Xu F."/>
            <person name="Kurt Z."/>
            <person name="Jimenez-Gonzalez A."/>
            <person name="Astvaldsson A."/>
            <person name="Andersson J.O."/>
            <person name="Svard S.G."/>
        </authorList>
    </citation>
    <scope>NUCLEOTIDE SEQUENCE</scope>
    <source>
        <strain evidence="3">ATCC 50377</strain>
    </source>
</reference>
<dbReference type="VEuPathDB" id="GiardiaDB:SS50377_23205"/>
<dbReference type="EMBL" id="AUWU02000003">
    <property type="protein sequence ID" value="KAH0575570.1"/>
    <property type="molecule type" value="Genomic_DNA"/>
</dbReference>
<dbReference type="Proteomes" id="UP000018208">
    <property type="component" value="Unassembled WGS sequence"/>
</dbReference>